<evidence type="ECO:0000313" key="1">
    <source>
        <dbReference type="EMBL" id="QJA74853.1"/>
    </source>
</evidence>
<sequence length="253" mass="25981">MSITGQSGVGKIRWFNDFAGAEIPVANAVAYGTSAGGCNYYIGDFKLIGDLGETDTGAVSTDKANGYILLSGNNEDGKGAAIATGVNLSPVLNGTIVVEARLERAALTAGVVFVGLAGTLADDVAEPVTSTGTTITKVVPCLGFLLDSQLTAADGLWHMPYLLATDTTQTSTGVESSQTAVAGESDVVRLEVDNNGAARWFINGKLEQSVAAALAATTTTLMGACVGCWGTTTTAATVDVDYLLVEANRDWTR</sequence>
<accession>A0A6M3JXR9</accession>
<organism evidence="1">
    <name type="scientific">viral metagenome</name>
    <dbReference type="NCBI Taxonomy" id="1070528"/>
    <lineage>
        <taxon>unclassified sequences</taxon>
        <taxon>metagenomes</taxon>
        <taxon>organismal metagenomes</taxon>
    </lineage>
</organism>
<dbReference type="AlphaFoldDB" id="A0A6M3JXR9"/>
<protein>
    <submittedName>
        <fullName evidence="1">Uncharacterized protein</fullName>
    </submittedName>
</protein>
<name>A0A6M3JXR9_9ZZZZ</name>
<reference evidence="1" key="1">
    <citation type="submission" date="2020-03" db="EMBL/GenBank/DDBJ databases">
        <title>The deep terrestrial virosphere.</title>
        <authorList>
            <person name="Holmfeldt K."/>
            <person name="Nilsson E."/>
            <person name="Simone D."/>
            <person name="Lopez-Fernandez M."/>
            <person name="Wu X."/>
            <person name="de Brujin I."/>
            <person name="Lundin D."/>
            <person name="Andersson A."/>
            <person name="Bertilsson S."/>
            <person name="Dopson M."/>
        </authorList>
    </citation>
    <scope>NUCLEOTIDE SEQUENCE</scope>
    <source>
        <strain evidence="1">MM415A01916</strain>
    </source>
</reference>
<dbReference type="EMBL" id="MT142125">
    <property type="protein sequence ID" value="QJA74853.1"/>
    <property type="molecule type" value="Genomic_DNA"/>
</dbReference>
<gene>
    <name evidence="1" type="ORF">MM415A01916_0001</name>
</gene>
<proteinExistence type="predicted"/>